<dbReference type="PANTHER" id="PTHR37943:SF1">
    <property type="entry name" value="PROTEIN VES"/>
    <property type="match status" value="1"/>
</dbReference>
<dbReference type="InterPro" id="IPR010282">
    <property type="entry name" value="Uncharacterised_HutD/Ves"/>
</dbReference>
<evidence type="ECO:0000313" key="2">
    <source>
        <dbReference type="Proteomes" id="UP000192273"/>
    </source>
</evidence>
<organism evidence="1 2">
    <name type="scientific">Roseovarius mucosus</name>
    <dbReference type="NCBI Taxonomy" id="215743"/>
    <lineage>
        <taxon>Bacteria</taxon>
        <taxon>Pseudomonadati</taxon>
        <taxon>Pseudomonadota</taxon>
        <taxon>Alphaproteobacteria</taxon>
        <taxon>Rhodobacterales</taxon>
        <taxon>Roseobacteraceae</taxon>
        <taxon>Roseovarius</taxon>
    </lineage>
</organism>
<reference evidence="1 2" key="1">
    <citation type="submission" date="2017-03" db="EMBL/GenBank/DDBJ databases">
        <title>Genome Sequence of Roseovarius mucosus strain SMR3 Isolated from a culture of the Diatom Skeletonema marinoi.</title>
        <authorList>
            <person name="Topel M."/>
            <person name="Pinder M."/>
            <person name="Johansson O.N."/>
            <person name="Kourtchenko O."/>
            <person name="Godhe A."/>
            <person name="Clarke A.K."/>
        </authorList>
    </citation>
    <scope>NUCLEOTIDE SEQUENCE [LARGE SCALE GENOMIC DNA]</scope>
    <source>
        <strain evidence="1 2">SMR3</strain>
    </source>
</reference>
<dbReference type="Gene3D" id="2.60.120.10">
    <property type="entry name" value="Jelly Rolls"/>
    <property type="match status" value="1"/>
</dbReference>
<dbReference type="Pfam" id="PF05962">
    <property type="entry name" value="HutD"/>
    <property type="match status" value="1"/>
</dbReference>
<dbReference type="RefSeq" id="WP_081506970.1">
    <property type="nucleotide sequence ID" value="NZ_CP020474.1"/>
</dbReference>
<dbReference type="InterPro" id="IPR014710">
    <property type="entry name" value="RmlC-like_jellyroll"/>
</dbReference>
<evidence type="ECO:0008006" key="3">
    <source>
        <dbReference type="Google" id="ProtNLM"/>
    </source>
</evidence>
<keyword evidence="2" id="KW-1185">Reference proteome</keyword>
<dbReference type="Proteomes" id="UP000192273">
    <property type="component" value="Chromosome"/>
</dbReference>
<proteinExistence type="predicted"/>
<dbReference type="OrthoDB" id="9800082at2"/>
<evidence type="ECO:0000313" key="1">
    <source>
        <dbReference type="EMBL" id="ARE83078.1"/>
    </source>
</evidence>
<dbReference type="AlphaFoldDB" id="A0A1V0RMS4"/>
<accession>A0A1V0RMS4</accession>
<dbReference type="InterPro" id="IPR011051">
    <property type="entry name" value="RmlC_Cupin_sf"/>
</dbReference>
<protein>
    <recommendedName>
        <fullName evidence="3">HutD</fullName>
    </recommendedName>
</protein>
<dbReference type="KEGG" id="rmm:ROSMUCSMR3_01594"/>
<name>A0A1V0RMS4_9RHOB</name>
<gene>
    <name evidence="1" type="ORF">ROSMUCSMR3_01594</name>
</gene>
<dbReference type="PANTHER" id="PTHR37943">
    <property type="entry name" value="PROTEIN VES"/>
    <property type="match status" value="1"/>
</dbReference>
<dbReference type="EMBL" id="CP020474">
    <property type="protein sequence ID" value="ARE83078.1"/>
    <property type="molecule type" value="Genomic_DNA"/>
</dbReference>
<sequence>MQTLKFGALIDVLWKNGGGVTRNIAKGLYLDQPAWTLSRADVSQDGPFSDFAGMVRILTVVSGGTMTLDTPTSSIEAHTWEPIRFDGGLKVYARLANGPLTDLNLMFDPRSCEGEVLTRRGPLIGDLTRPDHGLMVLHVLSGAPEIDGVAVATGDTVFVTTPNVALTLTEDAALLEIRLTYLDQSKAIRLCIAER</sequence>
<dbReference type="SUPFAM" id="SSF51182">
    <property type="entry name" value="RmlC-like cupins"/>
    <property type="match status" value="1"/>
</dbReference>